<evidence type="ECO:0000256" key="5">
    <source>
        <dbReference type="ARBA" id="ARBA00022741"/>
    </source>
</evidence>
<evidence type="ECO:0000259" key="10">
    <source>
        <dbReference type="Pfam" id="PF07730"/>
    </source>
</evidence>
<evidence type="ECO:0000256" key="9">
    <source>
        <dbReference type="SAM" id="Phobius"/>
    </source>
</evidence>
<feature type="domain" description="DUF7134" evidence="11">
    <location>
        <begin position="19"/>
        <end position="167"/>
    </location>
</feature>
<dbReference type="InterPro" id="IPR050482">
    <property type="entry name" value="Sensor_HK_TwoCompSys"/>
</dbReference>
<keyword evidence="9" id="KW-0472">Membrane</keyword>
<feature type="transmembrane region" description="Helical" evidence="9">
    <location>
        <begin position="146"/>
        <end position="163"/>
    </location>
</feature>
<dbReference type="EC" id="2.7.13.3" evidence="2"/>
<feature type="domain" description="Signal transduction histidine kinase subgroup 3 dimerisation and phosphoacceptor" evidence="10">
    <location>
        <begin position="185"/>
        <end position="246"/>
    </location>
</feature>
<feature type="transmembrane region" description="Helical" evidence="9">
    <location>
        <begin position="120"/>
        <end position="140"/>
    </location>
</feature>
<evidence type="ECO:0000256" key="7">
    <source>
        <dbReference type="ARBA" id="ARBA00022840"/>
    </source>
</evidence>
<evidence type="ECO:0000256" key="1">
    <source>
        <dbReference type="ARBA" id="ARBA00000085"/>
    </source>
</evidence>
<dbReference type="Proteomes" id="UP000741013">
    <property type="component" value="Unassembled WGS sequence"/>
</dbReference>
<dbReference type="InterPro" id="IPR011712">
    <property type="entry name" value="Sig_transdc_His_kin_sub3_dim/P"/>
</dbReference>
<keyword evidence="7" id="KW-0067">ATP-binding</keyword>
<keyword evidence="9" id="KW-0812">Transmembrane</keyword>
<dbReference type="InterPro" id="IPR036890">
    <property type="entry name" value="HATPase_C_sf"/>
</dbReference>
<organism evidence="12 13">
    <name type="scientific">Amycolatopsis magusensis</name>
    <dbReference type="NCBI Taxonomy" id="882444"/>
    <lineage>
        <taxon>Bacteria</taxon>
        <taxon>Bacillati</taxon>
        <taxon>Actinomycetota</taxon>
        <taxon>Actinomycetes</taxon>
        <taxon>Pseudonocardiales</taxon>
        <taxon>Pseudonocardiaceae</taxon>
        <taxon>Amycolatopsis</taxon>
    </lineage>
</organism>
<keyword evidence="3" id="KW-0597">Phosphoprotein</keyword>
<keyword evidence="9" id="KW-1133">Transmembrane helix</keyword>
<evidence type="ECO:0000256" key="2">
    <source>
        <dbReference type="ARBA" id="ARBA00012438"/>
    </source>
</evidence>
<evidence type="ECO:0000256" key="4">
    <source>
        <dbReference type="ARBA" id="ARBA00022679"/>
    </source>
</evidence>
<name>A0ABS4PV34_9PSEU</name>
<proteinExistence type="predicted"/>
<keyword evidence="8" id="KW-0902">Two-component regulatory system</keyword>
<dbReference type="EMBL" id="JAGGMS010000001">
    <property type="protein sequence ID" value="MBP2182709.1"/>
    <property type="molecule type" value="Genomic_DNA"/>
</dbReference>
<dbReference type="PANTHER" id="PTHR24421:SF10">
    <property type="entry name" value="NITRATE_NITRITE SENSOR PROTEIN NARQ"/>
    <property type="match status" value="1"/>
</dbReference>
<keyword evidence="6 12" id="KW-0418">Kinase</keyword>
<dbReference type="RefSeq" id="WP_209665980.1">
    <property type="nucleotide sequence ID" value="NZ_JAGGMS010000001.1"/>
</dbReference>
<dbReference type="Gene3D" id="1.20.5.1930">
    <property type="match status" value="1"/>
</dbReference>
<evidence type="ECO:0000313" key="12">
    <source>
        <dbReference type="EMBL" id="MBP2182709.1"/>
    </source>
</evidence>
<comment type="catalytic activity">
    <reaction evidence="1">
        <text>ATP + protein L-histidine = ADP + protein N-phospho-L-histidine.</text>
        <dbReference type="EC" id="2.7.13.3"/>
    </reaction>
</comment>
<evidence type="ECO:0000256" key="8">
    <source>
        <dbReference type="ARBA" id="ARBA00023012"/>
    </source>
</evidence>
<dbReference type="InterPro" id="IPR055558">
    <property type="entry name" value="DUF7134"/>
</dbReference>
<dbReference type="GO" id="GO:0016301">
    <property type="term" value="F:kinase activity"/>
    <property type="evidence" value="ECO:0007669"/>
    <property type="project" value="UniProtKB-KW"/>
</dbReference>
<dbReference type="Pfam" id="PF07730">
    <property type="entry name" value="HisKA_3"/>
    <property type="match status" value="1"/>
</dbReference>
<keyword evidence="5" id="KW-0547">Nucleotide-binding</keyword>
<evidence type="ECO:0000259" key="11">
    <source>
        <dbReference type="Pfam" id="PF23539"/>
    </source>
</evidence>
<dbReference type="SUPFAM" id="SSF55874">
    <property type="entry name" value="ATPase domain of HSP90 chaperone/DNA topoisomerase II/histidine kinase"/>
    <property type="match status" value="1"/>
</dbReference>
<protein>
    <recommendedName>
        <fullName evidence="2">histidine kinase</fullName>
        <ecNumber evidence="2">2.7.13.3</ecNumber>
    </recommendedName>
</protein>
<feature type="transmembrane region" description="Helical" evidence="9">
    <location>
        <begin position="22"/>
        <end position="41"/>
    </location>
</feature>
<evidence type="ECO:0000256" key="6">
    <source>
        <dbReference type="ARBA" id="ARBA00022777"/>
    </source>
</evidence>
<gene>
    <name evidence="12" type="ORF">JOM49_004235</name>
</gene>
<dbReference type="Gene3D" id="3.30.565.10">
    <property type="entry name" value="Histidine kinase-like ATPase, C-terminal domain"/>
    <property type="match status" value="1"/>
</dbReference>
<evidence type="ECO:0000256" key="3">
    <source>
        <dbReference type="ARBA" id="ARBA00022553"/>
    </source>
</evidence>
<dbReference type="PANTHER" id="PTHR24421">
    <property type="entry name" value="NITRATE/NITRITE SENSOR PROTEIN NARX-RELATED"/>
    <property type="match status" value="1"/>
</dbReference>
<keyword evidence="13" id="KW-1185">Reference proteome</keyword>
<evidence type="ECO:0000313" key="13">
    <source>
        <dbReference type="Proteomes" id="UP000741013"/>
    </source>
</evidence>
<reference evidence="12 13" key="1">
    <citation type="submission" date="2021-03" db="EMBL/GenBank/DDBJ databases">
        <title>Sequencing the genomes of 1000 actinobacteria strains.</title>
        <authorList>
            <person name="Klenk H.-P."/>
        </authorList>
    </citation>
    <scope>NUCLEOTIDE SEQUENCE [LARGE SCALE GENOMIC DNA]</scope>
    <source>
        <strain evidence="12 13">DSM 45510</strain>
    </source>
</reference>
<comment type="caution">
    <text evidence="12">The sequence shown here is derived from an EMBL/GenBank/DDBJ whole genome shotgun (WGS) entry which is preliminary data.</text>
</comment>
<dbReference type="Pfam" id="PF23539">
    <property type="entry name" value="DUF7134"/>
    <property type="match status" value="1"/>
</dbReference>
<keyword evidence="4" id="KW-0808">Transferase</keyword>
<accession>A0ABS4PV34</accession>
<sequence length="376" mass="39685">MSTPRSLRSRWAGIGAEVRDRWLSVALTAAAFVPGLAVIGAQFGDLPRRGGDVLAVLLVLGQTLPLAVRSRWPAATFAVIGISFAAHEVLAYPTTVGSLGLYFALYSVGAHEERFRRVSAVVASAGYVVFAVLLILRGSPAGPSDYVVYFVVLTAVWLLGAMVRQRRHQEAERRRLVHEAAVAGERARIARELHDVVTHHVTAMVVQADAARYLAPERVPEVLTAITGSGRDALTELRFLLGVLEATGARTPGLAALRDLVDQPGRVVELVEEGERPELPAETELTAYRIVQEALTNAAKYAAGAPAAVRVSYGADFLEIEVTTGSPTTGPDALGSGGRGLGGLRDRVQALGGRFAAGPLADGFRVSAMIPAGSAA</sequence>
<feature type="transmembrane region" description="Helical" evidence="9">
    <location>
        <begin position="90"/>
        <end position="108"/>
    </location>
</feature>